<protein>
    <submittedName>
        <fullName evidence="1">Uncharacterized protein</fullName>
    </submittedName>
</protein>
<reference evidence="1 2" key="1">
    <citation type="submission" date="2018-10" db="EMBL/GenBank/DDBJ databases">
        <title>Genomic Encyclopedia of Type Strains, Phase IV (KMG-IV): sequencing the most valuable type-strain genomes for metagenomic binning, comparative biology and taxonomic classification.</title>
        <authorList>
            <person name="Goeker M."/>
        </authorList>
    </citation>
    <scope>NUCLEOTIDE SEQUENCE [LARGE SCALE GENOMIC DNA]</scope>
    <source>
        <strain evidence="1 2">DSM 26916</strain>
    </source>
</reference>
<proteinExistence type="predicted"/>
<gene>
    <name evidence="1" type="ORF">DFR35_1246</name>
</gene>
<organism evidence="1 2">
    <name type="scientific">Sulfurisoma sediminicola</name>
    <dbReference type="NCBI Taxonomy" id="1381557"/>
    <lineage>
        <taxon>Bacteria</taxon>
        <taxon>Pseudomonadati</taxon>
        <taxon>Pseudomonadota</taxon>
        <taxon>Betaproteobacteria</taxon>
        <taxon>Nitrosomonadales</taxon>
        <taxon>Sterolibacteriaceae</taxon>
        <taxon>Sulfurisoma</taxon>
    </lineage>
</organism>
<dbReference type="AlphaFoldDB" id="A0A497XDH5"/>
<sequence length="135" mass="15024">MSNTNITKEQEQASIAFVDRLFTHVSGRAHVRLNGDLAGFDAVRKKVYIDSYTEKTVSMPAGAFLSHLAREEIAELDVLEDWDGSNEYKLSTAVLLAAKRAIRRYHGGLVKDEDGQPCFEMVADGVVSRSYNVDQ</sequence>
<dbReference type="EMBL" id="RCCI01000005">
    <property type="protein sequence ID" value="RLJ64605.1"/>
    <property type="molecule type" value="Genomic_DNA"/>
</dbReference>
<keyword evidence="2" id="KW-1185">Reference proteome</keyword>
<dbReference type="RefSeq" id="WP_121240780.1">
    <property type="nucleotide sequence ID" value="NZ_BHVV01000006.1"/>
</dbReference>
<name>A0A497XDH5_9PROT</name>
<accession>A0A497XDH5</accession>
<evidence type="ECO:0000313" key="1">
    <source>
        <dbReference type="EMBL" id="RLJ64605.1"/>
    </source>
</evidence>
<dbReference type="Proteomes" id="UP000268908">
    <property type="component" value="Unassembled WGS sequence"/>
</dbReference>
<evidence type="ECO:0000313" key="2">
    <source>
        <dbReference type="Proteomes" id="UP000268908"/>
    </source>
</evidence>
<comment type="caution">
    <text evidence="1">The sequence shown here is derived from an EMBL/GenBank/DDBJ whole genome shotgun (WGS) entry which is preliminary data.</text>
</comment>